<dbReference type="AlphaFoldDB" id="A0AAV7SDF8"/>
<comment type="caution">
    <text evidence="2">The sequence shown here is derived from an EMBL/GenBank/DDBJ whole genome shotgun (WGS) entry which is preliminary data.</text>
</comment>
<sequence>MKLYAQGVWGSWSPVGVKKKLPEPLGDAAGRGGKLRGGEAVWCWRLGLKVNAVRPGKPAAALPADSGVAGDRCYTFFSAPPPRPKRHGRESDWGRAGKNGPG</sequence>
<accession>A0AAV7SDF8</accession>
<keyword evidence="3" id="KW-1185">Reference proteome</keyword>
<dbReference type="EMBL" id="JANPWB010000008">
    <property type="protein sequence ID" value="KAJ1162901.1"/>
    <property type="molecule type" value="Genomic_DNA"/>
</dbReference>
<gene>
    <name evidence="2" type="ORF">NDU88_003365</name>
</gene>
<evidence type="ECO:0000256" key="1">
    <source>
        <dbReference type="SAM" id="MobiDB-lite"/>
    </source>
</evidence>
<name>A0AAV7SDF8_PLEWA</name>
<evidence type="ECO:0000313" key="3">
    <source>
        <dbReference type="Proteomes" id="UP001066276"/>
    </source>
</evidence>
<organism evidence="2 3">
    <name type="scientific">Pleurodeles waltl</name>
    <name type="common">Iberian ribbed newt</name>
    <dbReference type="NCBI Taxonomy" id="8319"/>
    <lineage>
        <taxon>Eukaryota</taxon>
        <taxon>Metazoa</taxon>
        <taxon>Chordata</taxon>
        <taxon>Craniata</taxon>
        <taxon>Vertebrata</taxon>
        <taxon>Euteleostomi</taxon>
        <taxon>Amphibia</taxon>
        <taxon>Batrachia</taxon>
        <taxon>Caudata</taxon>
        <taxon>Salamandroidea</taxon>
        <taxon>Salamandridae</taxon>
        <taxon>Pleurodelinae</taxon>
        <taxon>Pleurodeles</taxon>
    </lineage>
</organism>
<protein>
    <submittedName>
        <fullName evidence="2">Uncharacterized protein</fullName>
    </submittedName>
</protein>
<dbReference type="Proteomes" id="UP001066276">
    <property type="component" value="Chromosome 4_2"/>
</dbReference>
<proteinExistence type="predicted"/>
<evidence type="ECO:0000313" key="2">
    <source>
        <dbReference type="EMBL" id="KAJ1162901.1"/>
    </source>
</evidence>
<reference evidence="2" key="1">
    <citation type="journal article" date="2022" name="bioRxiv">
        <title>Sequencing and chromosome-scale assembly of the giantPleurodeles waltlgenome.</title>
        <authorList>
            <person name="Brown T."/>
            <person name="Elewa A."/>
            <person name="Iarovenko S."/>
            <person name="Subramanian E."/>
            <person name="Araus A.J."/>
            <person name="Petzold A."/>
            <person name="Susuki M."/>
            <person name="Suzuki K.-i.T."/>
            <person name="Hayashi T."/>
            <person name="Toyoda A."/>
            <person name="Oliveira C."/>
            <person name="Osipova E."/>
            <person name="Leigh N.D."/>
            <person name="Simon A."/>
            <person name="Yun M.H."/>
        </authorList>
    </citation>
    <scope>NUCLEOTIDE SEQUENCE</scope>
    <source>
        <strain evidence="2">20211129_DDA</strain>
        <tissue evidence="2">Liver</tissue>
    </source>
</reference>
<feature type="region of interest" description="Disordered" evidence="1">
    <location>
        <begin position="77"/>
        <end position="102"/>
    </location>
</feature>